<gene>
    <name evidence="5" type="ORF">KJB30_08080</name>
</gene>
<keyword evidence="2" id="KW-0472">Membrane</keyword>
<feature type="transmembrane region" description="Helical" evidence="2">
    <location>
        <begin position="6"/>
        <end position="27"/>
    </location>
</feature>
<keyword evidence="1" id="KW-0175">Coiled coil</keyword>
<sequence>MLNSLKIKIVGMVAIIVIAMVSITFIYTFQHKKKLIEDVALQTSGILVESIVRSINNSMKYGHTSGINGILSGVKNQEYIKAIRIIDDSGVVLHSANSAEVGMTISSAELQSLAKQKEDRITLSAGSDFFHSFSKIPNTSECNGCHSASSPNIATLETELSLVHLNAHIKDDQRSSIVSAAVLILLIIGVTLALLIMYVDNPIRMLIQSMQQIEQGNFDLAVHIDSTNEMSLLSKQFNMMTCKLKDLMSTTVIHERELARAQEKLAHHHETHLMNQRLEEQLKEIENLNISLEERIEEVEQANYTIADLASELEQKNINLGNAVSRLSTLYKVGLAINSTMNIDRLFNLIVRTTSTTLKAHIGYIILYDAHNNCMNVTNLIGNGKLLYAKTMIPMQDSSVSSWVIRNHQPLLIADISQSPQFARFSDLGYERKTLICVPLMVKDEVIGTLNVVNKLDDSHFNADELEMLTTIAAQAAIAIKNATLYEEQQQTYLNTIQALVSAIEASDSYTKGHSERVTRYSLEIGRRLNLPPDRMQILERAAILHDIGKIGIDLTLLHKEGKLTPEDIRELQQHPVIGMKILEPIDFLQDVRICIGQHHERYDGFGYPNKAKKEDLLLESRILAVADSFDAMTSDRPYRKALVLDNALRELYDNSGSQFDPAIVSAFSEIIEEGMFSRVHGAVPIYAAAAPL</sequence>
<feature type="domain" description="HAMP" evidence="3">
    <location>
        <begin position="197"/>
        <end position="249"/>
    </location>
</feature>
<dbReference type="Pfam" id="PF13487">
    <property type="entry name" value="HD_5"/>
    <property type="match status" value="1"/>
</dbReference>
<dbReference type="SMART" id="SM00065">
    <property type="entry name" value="GAF"/>
    <property type="match status" value="1"/>
</dbReference>
<dbReference type="InterPro" id="IPR003018">
    <property type="entry name" value="GAF"/>
</dbReference>
<dbReference type="InterPro" id="IPR037522">
    <property type="entry name" value="HD_GYP_dom"/>
</dbReference>
<protein>
    <submittedName>
        <fullName evidence="5">GAF domain-containing protein</fullName>
    </submittedName>
</protein>
<dbReference type="SUPFAM" id="SSF55781">
    <property type="entry name" value="GAF domain-like"/>
    <property type="match status" value="1"/>
</dbReference>
<dbReference type="InterPro" id="IPR003660">
    <property type="entry name" value="HAMP_dom"/>
</dbReference>
<dbReference type="Pfam" id="PF01590">
    <property type="entry name" value="GAF"/>
    <property type="match status" value="1"/>
</dbReference>
<comment type="caution">
    <text evidence="5">The sequence shown here is derived from an EMBL/GenBank/DDBJ whole genome shotgun (WGS) entry which is preliminary data.</text>
</comment>
<keyword evidence="6" id="KW-1185">Reference proteome</keyword>
<accession>A0ABS5U7V0</accession>
<name>A0ABS5U7V0_9BACT</name>
<dbReference type="Gene3D" id="6.10.340.10">
    <property type="match status" value="1"/>
</dbReference>
<feature type="domain" description="HD-GYP" evidence="4">
    <location>
        <begin position="489"/>
        <end position="684"/>
    </location>
</feature>
<evidence type="ECO:0000313" key="5">
    <source>
        <dbReference type="EMBL" id="MBT1071737.1"/>
    </source>
</evidence>
<dbReference type="SMART" id="SM00471">
    <property type="entry name" value="HDc"/>
    <property type="match status" value="1"/>
</dbReference>
<dbReference type="Gene3D" id="1.10.3210.10">
    <property type="entry name" value="Hypothetical protein af1432"/>
    <property type="match status" value="1"/>
</dbReference>
<evidence type="ECO:0000259" key="4">
    <source>
        <dbReference type="PROSITE" id="PS51832"/>
    </source>
</evidence>
<evidence type="ECO:0000256" key="2">
    <source>
        <dbReference type="SAM" id="Phobius"/>
    </source>
</evidence>
<evidence type="ECO:0000256" key="1">
    <source>
        <dbReference type="SAM" id="Coils"/>
    </source>
</evidence>
<dbReference type="PROSITE" id="PS50885">
    <property type="entry name" value="HAMP"/>
    <property type="match status" value="1"/>
</dbReference>
<dbReference type="Proteomes" id="UP000784128">
    <property type="component" value="Unassembled WGS sequence"/>
</dbReference>
<dbReference type="SUPFAM" id="SSF109604">
    <property type="entry name" value="HD-domain/PDEase-like"/>
    <property type="match status" value="1"/>
</dbReference>
<organism evidence="5 6">
    <name type="scientific">Pelotalea chapellei</name>
    <dbReference type="NCBI Taxonomy" id="44671"/>
    <lineage>
        <taxon>Bacteria</taxon>
        <taxon>Pseudomonadati</taxon>
        <taxon>Thermodesulfobacteriota</taxon>
        <taxon>Desulfuromonadia</taxon>
        <taxon>Geobacterales</taxon>
        <taxon>Geobacteraceae</taxon>
        <taxon>Pelotalea</taxon>
    </lineage>
</organism>
<dbReference type="InterPro" id="IPR003607">
    <property type="entry name" value="HD/PDEase_dom"/>
</dbReference>
<dbReference type="PANTHER" id="PTHR43155:SF2">
    <property type="entry name" value="CYCLIC DI-GMP PHOSPHODIESTERASE PA4108"/>
    <property type="match status" value="1"/>
</dbReference>
<keyword evidence="2" id="KW-0812">Transmembrane</keyword>
<dbReference type="SUPFAM" id="SSF158472">
    <property type="entry name" value="HAMP domain-like"/>
    <property type="match status" value="1"/>
</dbReference>
<dbReference type="InterPro" id="IPR029016">
    <property type="entry name" value="GAF-like_dom_sf"/>
</dbReference>
<feature type="transmembrane region" description="Helical" evidence="2">
    <location>
        <begin position="177"/>
        <end position="199"/>
    </location>
</feature>
<dbReference type="CDD" id="cd06225">
    <property type="entry name" value="HAMP"/>
    <property type="match status" value="1"/>
</dbReference>
<keyword evidence="2" id="KW-1133">Transmembrane helix</keyword>
<dbReference type="PANTHER" id="PTHR43155">
    <property type="entry name" value="CYCLIC DI-GMP PHOSPHODIESTERASE PA4108-RELATED"/>
    <property type="match status" value="1"/>
</dbReference>
<evidence type="ECO:0000313" key="6">
    <source>
        <dbReference type="Proteomes" id="UP000784128"/>
    </source>
</evidence>
<feature type="coiled-coil region" evidence="1">
    <location>
        <begin position="244"/>
        <end position="319"/>
    </location>
</feature>
<dbReference type="SMART" id="SM00304">
    <property type="entry name" value="HAMP"/>
    <property type="match status" value="1"/>
</dbReference>
<dbReference type="CDD" id="cd00077">
    <property type="entry name" value="HDc"/>
    <property type="match status" value="1"/>
</dbReference>
<proteinExistence type="predicted"/>
<evidence type="ECO:0000259" key="3">
    <source>
        <dbReference type="PROSITE" id="PS50885"/>
    </source>
</evidence>
<dbReference type="EMBL" id="JAHDYS010000006">
    <property type="protein sequence ID" value="MBT1071737.1"/>
    <property type="molecule type" value="Genomic_DNA"/>
</dbReference>
<dbReference type="PROSITE" id="PS51832">
    <property type="entry name" value="HD_GYP"/>
    <property type="match status" value="1"/>
</dbReference>
<dbReference type="Pfam" id="PF00672">
    <property type="entry name" value="HAMP"/>
    <property type="match status" value="1"/>
</dbReference>
<dbReference type="Gene3D" id="3.30.450.290">
    <property type="match status" value="1"/>
</dbReference>
<reference evidence="5 6" key="1">
    <citation type="submission" date="2021-05" db="EMBL/GenBank/DDBJ databases">
        <title>The draft genome of Geobacter chapellei DSM 13688.</title>
        <authorList>
            <person name="Xu Z."/>
            <person name="Masuda Y."/>
            <person name="Itoh H."/>
            <person name="Senoo K."/>
        </authorList>
    </citation>
    <scope>NUCLEOTIDE SEQUENCE [LARGE SCALE GENOMIC DNA]</scope>
    <source>
        <strain evidence="5 6">DSM 13688</strain>
    </source>
</reference>
<dbReference type="Gene3D" id="3.30.450.40">
    <property type="match status" value="1"/>
</dbReference>